<dbReference type="Proteomes" id="UP000218334">
    <property type="component" value="Unassembled WGS sequence"/>
</dbReference>
<name>A0A2H3B996_9AGAR</name>
<feature type="non-terminal residue" evidence="1">
    <location>
        <position position="217"/>
    </location>
</feature>
<evidence type="ECO:0000313" key="2">
    <source>
        <dbReference type="Proteomes" id="UP000218334"/>
    </source>
</evidence>
<keyword evidence="2" id="KW-1185">Reference proteome</keyword>
<proteinExistence type="predicted"/>
<organism evidence="1 2">
    <name type="scientific">Armillaria solidipes</name>
    <dbReference type="NCBI Taxonomy" id="1076256"/>
    <lineage>
        <taxon>Eukaryota</taxon>
        <taxon>Fungi</taxon>
        <taxon>Dikarya</taxon>
        <taxon>Basidiomycota</taxon>
        <taxon>Agaricomycotina</taxon>
        <taxon>Agaricomycetes</taxon>
        <taxon>Agaricomycetidae</taxon>
        <taxon>Agaricales</taxon>
        <taxon>Marasmiineae</taxon>
        <taxon>Physalacriaceae</taxon>
        <taxon>Armillaria</taxon>
    </lineage>
</organism>
<dbReference type="AlphaFoldDB" id="A0A2H3B996"/>
<dbReference type="EMBL" id="KZ293500">
    <property type="protein sequence ID" value="PBK59616.1"/>
    <property type="molecule type" value="Genomic_DNA"/>
</dbReference>
<feature type="non-terminal residue" evidence="1">
    <location>
        <position position="1"/>
    </location>
</feature>
<protein>
    <submittedName>
        <fullName evidence="1">Uncharacterized protein</fullName>
    </submittedName>
</protein>
<accession>A0A2H3B996</accession>
<evidence type="ECO:0000313" key="1">
    <source>
        <dbReference type="EMBL" id="PBK59616.1"/>
    </source>
</evidence>
<reference evidence="2" key="1">
    <citation type="journal article" date="2017" name="Nat. Ecol. Evol.">
        <title>Genome expansion and lineage-specific genetic innovations in the forest pathogenic fungi Armillaria.</title>
        <authorList>
            <person name="Sipos G."/>
            <person name="Prasanna A.N."/>
            <person name="Walter M.C."/>
            <person name="O'Connor E."/>
            <person name="Balint B."/>
            <person name="Krizsan K."/>
            <person name="Kiss B."/>
            <person name="Hess J."/>
            <person name="Varga T."/>
            <person name="Slot J."/>
            <person name="Riley R."/>
            <person name="Boka B."/>
            <person name="Rigling D."/>
            <person name="Barry K."/>
            <person name="Lee J."/>
            <person name="Mihaltcheva S."/>
            <person name="LaButti K."/>
            <person name="Lipzen A."/>
            <person name="Waldron R."/>
            <person name="Moloney N.M."/>
            <person name="Sperisen C."/>
            <person name="Kredics L."/>
            <person name="Vagvoelgyi C."/>
            <person name="Patrignani A."/>
            <person name="Fitzpatrick D."/>
            <person name="Nagy I."/>
            <person name="Doyle S."/>
            <person name="Anderson J.B."/>
            <person name="Grigoriev I.V."/>
            <person name="Gueldener U."/>
            <person name="Muensterkoetter M."/>
            <person name="Nagy L.G."/>
        </authorList>
    </citation>
    <scope>NUCLEOTIDE SEQUENCE [LARGE SCALE GENOMIC DNA]</scope>
    <source>
        <strain evidence="2">28-4</strain>
    </source>
</reference>
<dbReference type="STRING" id="1076256.A0A2H3B996"/>
<sequence>ELARFSQTSLRAHYSVFAYIRRACSVCQSISRWFCDVDGFRDLQRATGLLVSGLTALSLFERVRYPGADMDLYVLADHWSPVMEYMIQSGYQPILQSVPQTDDLVSEKSQKWDLCEYRRYEWGTRDAMAYTLPGIKTVVDLVDGVGRKVQVVFVIYNPLDVILGFHSTVVMNFISHSGAFSLFPFSTFVLRRSIVFGFTGTSDQRDEVFEKYGSRGW</sequence>
<gene>
    <name evidence="1" type="ORF">ARMSODRAFT_845982</name>
</gene>